<comment type="caution">
    <text evidence="3">The sequence shown here is derived from an EMBL/GenBank/DDBJ whole genome shotgun (WGS) entry which is preliminary data.</text>
</comment>
<sequence length="356" mass="40313">MKITTILGARPQFVKASVVSNAFKHSSIEETIIHTGQHFDAQMSDVFFKDLNLPQPNHHLNIHSLNHGAMTGRMMEQIETLLQQNKPDWVCVYGDTNSTLAGALVASKLNIPIMHIEAGLRSYNREMPEEINRVVTDHLAKLLLAPTQIAVECLEKEGIYRGVHCVGDVMMDAVLTFHHRAKETSYILDKYNLNPDSFYLATIHRPSNTDNNERLSAILENLTKLDFPVVFPVHPRALNQIKQQGLDNYLNHKQIITIPPVSYLEMLMLESNCSGVITDSGGVQKEAYIFQRPCFTLRNETEWKETVYAGWNHLVQPENLRDTITNFTYPLESPSFYGNGDAAQKIVEILIGKEND</sequence>
<evidence type="ECO:0000259" key="2">
    <source>
        <dbReference type="Pfam" id="PF02350"/>
    </source>
</evidence>
<dbReference type="GO" id="GO:0016853">
    <property type="term" value="F:isomerase activity"/>
    <property type="evidence" value="ECO:0007669"/>
    <property type="project" value="UniProtKB-KW"/>
</dbReference>
<dbReference type="OrthoDB" id="9803238at2"/>
<dbReference type="CDD" id="cd03786">
    <property type="entry name" value="GTB_UDP-GlcNAc_2-Epimerase"/>
    <property type="match status" value="1"/>
</dbReference>
<dbReference type="Proteomes" id="UP000271624">
    <property type="component" value="Unassembled WGS sequence"/>
</dbReference>
<evidence type="ECO:0000256" key="1">
    <source>
        <dbReference type="RuleBase" id="RU003513"/>
    </source>
</evidence>
<dbReference type="Gene3D" id="3.40.50.2000">
    <property type="entry name" value="Glycogen Phosphorylase B"/>
    <property type="match status" value="2"/>
</dbReference>
<keyword evidence="1" id="KW-0413">Isomerase</keyword>
<dbReference type="PANTHER" id="PTHR43174">
    <property type="entry name" value="UDP-N-ACETYLGLUCOSAMINE 2-EPIMERASE"/>
    <property type="match status" value="1"/>
</dbReference>
<dbReference type="InterPro" id="IPR003331">
    <property type="entry name" value="UDP_GlcNAc_Epimerase_2_dom"/>
</dbReference>
<dbReference type="InterPro" id="IPR029767">
    <property type="entry name" value="WecB-like"/>
</dbReference>
<proteinExistence type="inferred from homology"/>
<dbReference type="Pfam" id="PF02350">
    <property type="entry name" value="Epimerase_2"/>
    <property type="match status" value="1"/>
</dbReference>
<evidence type="ECO:0000313" key="4">
    <source>
        <dbReference type="Proteomes" id="UP000271624"/>
    </source>
</evidence>
<protein>
    <submittedName>
        <fullName evidence="3">UDP-N-acetyl glucosamine 2-epimerase</fullName>
    </submittedName>
</protein>
<reference evidence="3" key="1">
    <citation type="submission" date="2018-12" db="EMBL/GenBank/DDBJ databases">
        <authorList>
            <person name="Will S."/>
            <person name="Neumann-Schaal M."/>
            <person name="Henke P."/>
        </authorList>
    </citation>
    <scope>NUCLEOTIDE SEQUENCE</scope>
    <source>
        <strain evidence="3">PCC 7102</strain>
    </source>
</reference>
<dbReference type="RefSeq" id="WP_127082617.1">
    <property type="nucleotide sequence ID" value="NZ_RSCL01000010.1"/>
</dbReference>
<evidence type="ECO:0000313" key="3">
    <source>
        <dbReference type="EMBL" id="RUT04638.1"/>
    </source>
</evidence>
<dbReference type="NCBIfam" id="TIGR00236">
    <property type="entry name" value="wecB"/>
    <property type="match status" value="1"/>
</dbReference>
<dbReference type="PANTHER" id="PTHR43174:SF1">
    <property type="entry name" value="UDP-N-ACETYLGLUCOSAMINE 2-EPIMERASE"/>
    <property type="match status" value="1"/>
</dbReference>
<keyword evidence="4" id="KW-1185">Reference proteome</keyword>
<reference evidence="3" key="2">
    <citation type="journal article" date="2019" name="Genome Biol. Evol.">
        <title>Day and night: Metabolic profiles and evolutionary relationships of six axenic non-marine cyanobacteria.</title>
        <authorList>
            <person name="Will S.E."/>
            <person name="Henke P."/>
            <person name="Boedeker C."/>
            <person name="Huang S."/>
            <person name="Brinkmann H."/>
            <person name="Rohde M."/>
            <person name="Jarek M."/>
            <person name="Friedl T."/>
            <person name="Seufert S."/>
            <person name="Schumacher M."/>
            <person name="Overmann J."/>
            <person name="Neumann-Schaal M."/>
            <person name="Petersen J."/>
        </authorList>
    </citation>
    <scope>NUCLEOTIDE SEQUENCE [LARGE SCALE GENOMIC DNA]</scope>
    <source>
        <strain evidence="3">PCC 7102</strain>
    </source>
</reference>
<comment type="similarity">
    <text evidence="1">Belongs to the UDP-N-acetylglucosamine 2-epimerase family.</text>
</comment>
<organism evidence="3 4">
    <name type="scientific">Dulcicalothrix desertica PCC 7102</name>
    <dbReference type="NCBI Taxonomy" id="232991"/>
    <lineage>
        <taxon>Bacteria</taxon>
        <taxon>Bacillati</taxon>
        <taxon>Cyanobacteriota</taxon>
        <taxon>Cyanophyceae</taxon>
        <taxon>Nostocales</taxon>
        <taxon>Calotrichaceae</taxon>
        <taxon>Dulcicalothrix</taxon>
    </lineage>
</organism>
<dbReference type="SUPFAM" id="SSF53756">
    <property type="entry name" value="UDP-Glycosyltransferase/glycogen phosphorylase"/>
    <property type="match status" value="1"/>
</dbReference>
<dbReference type="EMBL" id="RSCL01000010">
    <property type="protein sequence ID" value="RUT04638.1"/>
    <property type="molecule type" value="Genomic_DNA"/>
</dbReference>
<accession>A0A433VEW7</accession>
<dbReference type="AlphaFoldDB" id="A0A433VEW7"/>
<feature type="domain" description="UDP-N-acetylglucosamine 2-epimerase" evidence="2">
    <location>
        <begin position="24"/>
        <end position="350"/>
    </location>
</feature>
<name>A0A433VEW7_9CYAN</name>
<gene>
    <name evidence="3" type="ORF">DSM106972_042070</name>
</gene>